<dbReference type="EMBL" id="CP002546">
    <property type="protein sequence ID" value="ADY57958.1"/>
    <property type="molecule type" value="Genomic_DNA"/>
</dbReference>
<gene>
    <name evidence="1" type="ordered locus">Plabr_0329</name>
</gene>
<proteinExistence type="predicted"/>
<dbReference type="KEGG" id="pbs:Plabr_0329"/>
<dbReference type="RefSeq" id="WP_013626702.1">
    <property type="nucleotide sequence ID" value="NC_015174.1"/>
</dbReference>
<accession>F0SQI3</accession>
<name>F0SQI3_RUBBR</name>
<sequence length="393" mass="44360">MAKLFISMSGEGRGHATRVRSLVERMRDRHKITLFAPGEAYEFLAKSYEDDTEIRLVQIPGLKFHYRNKRLHLWKTIFEGLKFQQVTAPKVIRSLVAEIEREQPDVILTDFEPTLPRAARRCKQPFLSLTHQHFLVAYDLTWLPKKLQFFAWFIGLAVPLHYTRQKVTMISSFFKADLLPKWQRKGAISLGPMIRPEVRGKAISAGIPVEGADEIASDASHAAGSLPPGEPFLLSYLRKQTPDSVVDELVNSDQRIKIYGLGEREPRKQVTFHAIDPEKFVDDLVACRAVVSAAGNQLLGECMYLGKPVMALPETWHHEQLINAHFLRRMGCGDFETLETFRTQNLLDFLEKVEEYRTNIEQTCLGVDGTATAISVVEAEASSQAAAASLQPT</sequence>
<dbReference type="HOGENOM" id="CLU_048991_1_0_0"/>
<organism evidence="1 2">
    <name type="scientific">Rubinisphaera brasiliensis (strain ATCC 49424 / DSM 5305 / JCM 21570 / IAM 15109 / NBRC 103401 / IFAM 1448)</name>
    <name type="common">Planctomyces brasiliensis</name>
    <dbReference type="NCBI Taxonomy" id="756272"/>
    <lineage>
        <taxon>Bacteria</taxon>
        <taxon>Pseudomonadati</taxon>
        <taxon>Planctomycetota</taxon>
        <taxon>Planctomycetia</taxon>
        <taxon>Planctomycetales</taxon>
        <taxon>Planctomycetaceae</taxon>
        <taxon>Rubinisphaera</taxon>
    </lineage>
</organism>
<dbReference type="eggNOG" id="COG4671">
    <property type="taxonomic scope" value="Bacteria"/>
</dbReference>
<dbReference type="SUPFAM" id="SSF53756">
    <property type="entry name" value="UDP-Glycosyltransferase/glycogen phosphorylase"/>
    <property type="match status" value="1"/>
</dbReference>
<dbReference type="Proteomes" id="UP000006860">
    <property type="component" value="Chromosome"/>
</dbReference>
<dbReference type="STRING" id="756272.Plabr_0329"/>
<evidence type="ECO:0000313" key="2">
    <source>
        <dbReference type="Proteomes" id="UP000006860"/>
    </source>
</evidence>
<dbReference type="PANTHER" id="PTHR21015:SF22">
    <property type="entry name" value="GLYCOSYLTRANSFERASE"/>
    <property type="match status" value="1"/>
</dbReference>
<dbReference type="OrthoDB" id="9793805at2"/>
<dbReference type="Gene3D" id="3.40.50.2000">
    <property type="entry name" value="Glycogen Phosphorylase B"/>
    <property type="match status" value="1"/>
</dbReference>
<dbReference type="GO" id="GO:0016757">
    <property type="term" value="F:glycosyltransferase activity"/>
    <property type="evidence" value="ECO:0007669"/>
    <property type="project" value="TreeGrafter"/>
</dbReference>
<dbReference type="AlphaFoldDB" id="F0SQI3"/>
<dbReference type="Pfam" id="PF13528">
    <property type="entry name" value="Glyco_trans_1_3"/>
    <property type="match status" value="2"/>
</dbReference>
<protein>
    <recommendedName>
        <fullName evidence="3">Teichoic acid biosynthesis protein</fullName>
    </recommendedName>
</protein>
<evidence type="ECO:0008006" key="3">
    <source>
        <dbReference type="Google" id="ProtNLM"/>
    </source>
</evidence>
<keyword evidence="2" id="KW-1185">Reference proteome</keyword>
<reference evidence="2" key="1">
    <citation type="submission" date="2011-02" db="EMBL/GenBank/DDBJ databases">
        <title>The complete genome of Planctomyces brasiliensis DSM 5305.</title>
        <authorList>
            <person name="Lucas S."/>
            <person name="Copeland A."/>
            <person name="Lapidus A."/>
            <person name="Bruce D."/>
            <person name="Goodwin L."/>
            <person name="Pitluck S."/>
            <person name="Kyrpides N."/>
            <person name="Mavromatis K."/>
            <person name="Pagani I."/>
            <person name="Ivanova N."/>
            <person name="Ovchinnikova G."/>
            <person name="Lu M."/>
            <person name="Detter J.C."/>
            <person name="Han C."/>
            <person name="Land M."/>
            <person name="Hauser L."/>
            <person name="Markowitz V."/>
            <person name="Cheng J.-F."/>
            <person name="Hugenholtz P."/>
            <person name="Woyke T."/>
            <person name="Wu D."/>
            <person name="Tindall B."/>
            <person name="Pomrenke H.G."/>
            <person name="Brambilla E."/>
            <person name="Klenk H.-P."/>
            <person name="Eisen J.A."/>
        </authorList>
    </citation>
    <scope>NUCLEOTIDE SEQUENCE [LARGE SCALE GENOMIC DNA]</scope>
    <source>
        <strain evidence="2">ATCC 49424 / DSM 5305 / JCM 21570 / NBRC 103401 / IFAM 1448</strain>
    </source>
</reference>
<evidence type="ECO:0000313" key="1">
    <source>
        <dbReference type="EMBL" id="ADY57958.1"/>
    </source>
</evidence>
<dbReference type="PANTHER" id="PTHR21015">
    <property type="entry name" value="UDP-N-ACETYLGLUCOSAMINE--N-ACETYLMURAMYL-(PENTAPEPTIDE) PYROPHOSPHORYL-UNDECAPRENOL N-ACETYLGLUCOSAMINE TRANSFERASE 1"/>
    <property type="match status" value="1"/>
</dbReference>